<feature type="transmembrane region" description="Helical" evidence="2">
    <location>
        <begin position="1878"/>
        <end position="1896"/>
    </location>
</feature>
<feature type="transmembrane region" description="Helical" evidence="2">
    <location>
        <begin position="1006"/>
        <end position="1024"/>
    </location>
</feature>
<gene>
    <name evidence="3" type="ORF">Mal33_03820</name>
</gene>
<feature type="transmembrane region" description="Helical" evidence="2">
    <location>
        <begin position="579"/>
        <end position="598"/>
    </location>
</feature>
<feature type="transmembrane region" description="Helical" evidence="2">
    <location>
        <begin position="1264"/>
        <end position="1283"/>
    </location>
</feature>
<keyword evidence="2" id="KW-0472">Membrane</keyword>
<feature type="transmembrane region" description="Helical" evidence="2">
    <location>
        <begin position="700"/>
        <end position="717"/>
    </location>
</feature>
<feature type="transmembrane region" description="Helical" evidence="2">
    <location>
        <begin position="1299"/>
        <end position="1320"/>
    </location>
</feature>
<feature type="transmembrane region" description="Helical" evidence="2">
    <location>
        <begin position="1504"/>
        <end position="1524"/>
    </location>
</feature>
<evidence type="ECO:0000256" key="2">
    <source>
        <dbReference type="SAM" id="Phobius"/>
    </source>
</evidence>
<feature type="transmembrane region" description="Helical" evidence="2">
    <location>
        <begin position="212"/>
        <end position="233"/>
    </location>
</feature>
<feature type="transmembrane region" description="Helical" evidence="2">
    <location>
        <begin position="1602"/>
        <end position="1624"/>
    </location>
</feature>
<feature type="transmembrane region" description="Helical" evidence="2">
    <location>
        <begin position="1154"/>
        <end position="1175"/>
    </location>
</feature>
<feature type="transmembrane region" description="Helical" evidence="2">
    <location>
        <begin position="947"/>
        <end position="964"/>
    </location>
</feature>
<evidence type="ECO:0000313" key="3">
    <source>
        <dbReference type="EMBL" id="QDV54428.1"/>
    </source>
</evidence>
<evidence type="ECO:0000256" key="1">
    <source>
        <dbReference type="SAM" id="MobiDB-lite"/>
    </source>
</evidence>
<feature type="transmembrane region" description="Helical" evidence="2">
    <location>
        <begin position="605"/>
        <end position="623"/>
    </location>
</feature>
<feature type="transmembrane region" description="Helical" evidence="2">
    <location>
        <begin position="523"/>
        <end position="540"/>
    </location>
</feature>
<feature type="transmembrane region" description="Helical" evidence="2">
    <location>
        <begin position="1403"/>
        <end position="1423"/>
    </location>
</feature>
<dbReference type="EMBL" id="CP036318">
    <property type="protein sequence ID" value="QDV54428.1"/>
    <property type="molecule type" value="Genomic_DNA"/>
</dbReference>
<feature type="transmembrane region" description="Helical" evidence="2">
    <location>
        <begin position="396"/>
        <end position="418"/>
    </location>
</feature>
<feature type="transmembrane region" description="Helical" evidence="2">
    <location>
        <begin position="430"/>
        <end position="453"/>
    </location>
</feature>
<feature type="region of interest" description="Disordered" evidence="1">
    <location>
        <begin position="114"/>
        <end position="150"/>
    </location>
</feature>
<feature type="transmembrane region" description="Helical" evidence="2">
    <location>
        <begin position="552"/>
        <end position="573"/>
    </location>
</feature>
<feature type="transmembrane region" description="Helical" evidence="2">
    <location>
        <begin position="635"/>
        <end position="657"/>
    </location>
</feature>
<feature type="transmembrane region" description="Helical" evidence="2">
    <location>
        <begin position="1123"/>
        <end position="1147"/>
    </location>
</feature>
<organism evidence="3 4">
    <name type="scientific">Rosistilla oblonga</name>
    <dbReference type="NCBI Taxonomy" id="2527990"/>
    <lineage>
        <taxon>Bacteria</taxon>
        <taxon>Pseudomonadati</taxon>
        <taxon>Planctomycetota</taxon>
        <taxon>Planctomycetia</taxon>
        <taxon>Pirellulales</taxon>
        <taxon>Pirellulaceae</taxon>
        <taxon>Rosistilla</taxon>
    </lineage>
</organism>
<keyword evidence="2" id="KW-1133">Transmembrane helix</keyword>
<feature type="transmembrane region" description="Helical" evidence="2">
    <location>
        <begin position="1903"/>
        <end position="1923"/>
    </location>
</feature>
<feature type="transmembrane region" description="Helical" evidence="2">
    <location>
        <begin position="1478"/>
        <end position="1498"/>
    </location>
</feature>
<dbReference type="RefSeq" id="WP_145281971.1">
    <property type="nucleotide sequence ID" value="NZ_CP036318.1"/>
</dbReference>
<evidence type="ECO:0000313" key="4">
    <source>
        <dbReference type="Proteomes" id="UP000316770"/>
    </source>
</evidence>
<feature type="transmembrane region" description="Helical" evidence="2">
    <location>
        <begin position="1636"/>
        <end position="1658"/>
    </location>
</feature>
<feature type="transmembrane region" description="Helical" evidence="2">
    <location>
        <begin position="1341"/>
        <end position="1360"/>
    </location>
</feature>
<feature type="transmembrane region" description="Helical" evidence="2">
    <location>
        <begin position="906"/>
        <end position="926"/>
    </location>
</feature>
<feature type="transmembrane region" description="Helical" evidence="2">
    <location>
        <begin position="185"/>
        <end position="206"/>
    </location>
</feature>
<proteinExistence type="predicted"/>
<feature type="transmembrane region" description="Helical" evidence="2">
    <location>
        <begin position="802"/>
        <end position="825"/>
    </location>
</feature>
<sequence>MEPLFFFLLIMTIVSLVGHGIWVVAAFLIRKIFDDPQKTSHKTPDRNEDLLSFSRILASMYWEGKLTETEHRRLRELAGLATPPNAEPEPTEEFGGSSTAADLEPIIAEIVPPQSLTPPRIDSREPAEPSAVTPAAVERHPLDRSPEEEPEFVAAATAVPNKPRRAMGAVLQSFLASNNIRWGELLAGLLIVICSVGLVISLWSTMQQTHRLLPSLVFLLGTAGVEAAGLYTLRKWNLKETSRAVLVIVTLLIPLNVVAGIALATGDGGSVQLTQPLTLAVIAIATIAYSVMLWLAGRAIFGRDRWQMSLAVGGPSFLMPFIPAAVRHWNVDAAWLNLLPSAVIGTAIVAALIRKRDRPMSTPAGWRFGLLVGMAIYTLAVVSGFFAFHLPRGLTSIVPLTFGMLPAVLALMACGGVLRNRFTRDSSSVLRLMATATIMIAGVIVAALFPATLGSQTHLIAWAALCAGLSIALAIALRVPTMLYVACATAAIGLLLIAGNAIMGTGWDPSFPLWRRLVSGESAILLPLIAAGFAAIAATLRKQSDWMRPPAIVGGIAAVLGLAVTAAVAIGPVAWSGSISANIILAILLIQSLAIGLMGAWKQPAAIHLSGLGLAAFSIAACRPETQWLNSLETLLLAASSAASLLLIGMFALALVWRFLPRISNIAPSEQRLQNCDRWLQGTGLLAIGFAVLIVPLEPIRGAAMVSTAAIIWILAATRGAQRAWFACGQAIGLLGLTLGLHAYQPTLFSTGLHWIDGTVLWMLVAIAGGYALLWHAIQFVARTAWPNAEDHPIGLHRQLGFASSLSSIVLASITALIAIGLYIASTDSANEPATWIVGWQRFGITPLAAILFAAATTVIGVLHRGRLRFADTLRSAAVMLLWLSYAAIGWLAVTLSPSAFQVPTLAAATLAFAIAIGISIRTATIRKTIFASSIENGLMASQRTSAALWAGIPTTALLVFGIWQPLISGGTIDPIAAWVAPAIALLGSAWFAVQTTWYRRADFSLAAAAVGIIGIMTAGIAAIGQPAGLAVNSLHLLGLSCFALAAFQRIAERIGVVRWLQCWQQEAPSVMPPHSLPVLQIWPDAWPTATSQLASIGIAASLISGVVTASEIAWNVQGVPALLVSTIGNAMGLALVIAAGAFWFIASRRQRGLVDAAGWMTLAAPTMAIAWTSWRSEDAAVAWGVMLSIWSAATILAAVVSVANATPSRRAVAIPLVGSGLLIASGLLSVALDAPRANFWLIPWAIGTLVGLAVTLHRGSRRGIRLISGVPIVSGILLTWAVDEYASNAWQIIVGSRYFFATILIAIVWLLFCGVLWRLRFVFYKRSVPTSELLKFKIDTVLLSVGTMLLAILTPAIASNCFELGIHAIERMGNTAILLLPVGLLAIAASTIRWDSRGQVTVAYLITACLSTATVMLIASHWQHDSRAFSPIAGLTLGMLAALAAWLWPLHRMLSRFLADLQIPWRTDSETGMRRELSGLLIATLLFAMLGTAAAILGHGEPLWRWVWIGSIIACAIAIGRIGSSSTSHTLRTLAVGSLCIAAMFGSVADVRGVDLGQARALAQTMRLFIASVWLIPLVAWVAPRILALDPDRWSTPIRRSAIFSASVATIALFGLLAMEVVLRTDGVGIPQIPTILVVGTSLVIALFSLLALLIAIAPGKFLASAAERLTIPHRQGLVYAAQVLMLLAVANKLACQPDTLGLREYWPYIVMALAFVSAGLSTWAQRREDAVLLGPLRNSALFLPLIPLVGFWLTGRGQDWIFADSEIQYNVVLLLAAVFYLALSALWPGDRITRVAGIIAANAALWVTLTQNPGWGFLQHPQLWLIPPAACVLAAVHAERKRLQPQIVTAVRYAATLTIYISSTADMIVQQIGSSIWGPIVLILLAFAGIAIGVVMHVRAFLYLGTGFVVVGLISMVWHAGRAIDQVWPWWAFGITMGLMLLAGLMAIEKHKETLRRIATRMHQWEA</sequence>
<feature type="region of interest" description="Disordered" evidence="1">
    <location>
        <begin position="79"/>
        <end position="98"/>
    </location>
</feature>
<feature type="transmembrane region" description="Helical" evidence="2">
    <location>
        <begin position="365"/>
        <end position="390"/>
    </location>
</feature>
<feature type="transmembrane region" description="Helical" evidence="2">
    <location>
        <begin position="678"/>
        <end position="694"/>
    </location>
</feature>
<feature type="transmembrane region" description="Helical" evidence="2">
    <location>
        <begin position="459"/>
        <end position="476"/>
    </location>
</feature>
<feature type="transmembrane region" description="Helical" evidence="2">
    <location>
        <begin position="245"/>
        <end position="265"/>
    </location>
</feature>
<feature type="transmembrane region" description="Helical" evidence="2">
    <location>
        <begin position="1570"/>
        <end position="1590"/>
    </location>
</feature>
<feature type="transmembrane region" description="Helical" evidence="2">
    <location>
        <begin position="1738"/>
        <end position="1757"/>
    </location>
</feature>
<feature type="transmembrane region" description="Helical" evidence="2">
    <location>
        <begin position="1213"/>
        <end position="1233"/>
    </location>
</feature>
<keyword evidence="2" id="KW-0812">Transmembrane</keyword>
<feature type="transmembrane region" description="Helical" evidence="2">
    <location>
        <begin position="976"/>
        <end position="994"/>
    </location>
</feature>
<reference evidence="3 4" key="1">
    <citation type="submission" date="2019-02" db="EMBL/GenBank/DDBJ databases">
        <title>Deep-cultivation of Planctomycetes and their phenomic and genomic characterization uncovers novel biology.</title>
        <authorList>
            <person name="Wiegand S."/>
            <person name="Jogler M."/>
            <person name="Boedeker C."/>
            <person name="Pinto D."/>
            <person name="Vollmers J."/>
            <person name="Rivas-Marin E."/>
            <person name="Kohn T."/>
            <person name="Peeters S.H."/>
            <person name="Heuer A."/>
            <person name="Rast P."/>
            <person name="Oberbeckmann S."/>
            <person name="Bunk B."/>
            <person name="Jeske O."/>
            <person name="Meyerdierks A."/>
            <person name="Storesund J.E."/>
            <person name="Kallscheuer N."/>
            <person name="Luecker S."/>
            <person name="Lage O.M."/>
            <person name="Pohl T."/>
            <person name="Merkel B.J."/>
            <person name="Hornburger P."/>
            <person name="Mueller R.-W."/>
            <person name="Bruemmer F."/>
            <person name="Labrenz M."/>
            <person name="Spormann A.M."/>
            <person name="Op den Camp H."/>
            <person name="Overmann J."/>
            <person name="Amann R."/>
            <person name="Jetten M.S.M."/>
            <person name="Mascher T."/>
            <person name="Medema M.H."/>
            <person name="Devos D.P."/>
            <person name="Kaster A.-K."/>
            <person name="Ovreas L."/>
            <person name="Rohde M."/>
            <person name="Galperin M.Y."/>
            <person name="Jogler C."/>
        </authorList>
    </citation>
    <scope>NUCLEOTIDE SEQUENCE [LARGE SCALE GENOMIC DNA]</scope>
    <source>
        <strain evidence="3 4">Mal33</strain>
    </source>
</reference>
<accession>A0A518IMW2</accession>
<feature type="transmembrane region" description="Helical" evidence="2">
    <location>
        <begin position="845"/>
        <end position="864"/>
    </location>
</feature>
<feature type="transmembrane region" description="Helical" evidence="2">
    <location>
        <begin position="1181"/>
        <end position="1201"/>
    </location>
</feature>
<feature type="transmembrane region" description="Helical" evidence="2">
    <location>
        <begin position="1429"/>
        <end position="1449"/>
    </location>
</feature>
<feature type="transmembrane region" description="Helical" evidence="2">
    <location>
        <begin position="1239"/>
        <end position="1257"/>
    </location>
</feature>
<feature type="transmembrane region" description="Helical" evidence="2">
    <location>
        <begin position="724"/>
        <end position="744"/>
    </location>
</feature>
<feature type="transmembrane region" description="Helical" evidence="2">
    <location>
        <begin position="876"/>
        <end position="894"/>
    </location>
</feature>
<feature type="transmembrane region" description="Helical" evidence="2">
    <location>
        <begin position="1707"/>
        <end position="1726"/>
    </location>
</feature>
<feature type="transmembrane region" description="Helical" evidence="2">
    <location>
        <begin position="6"/>
        <end position="29"/>
    </location>
</feature>
<feature type="transmembrane region" description="Helical" evidence="2">
    <location>
        <begin position="760"/>
        <end position="782"/>
    </location>
</feature>
<feature type="transmembrane region" description="Helical" evidence="2">
    <location>
        <begin position="1372"/>
        <end position="1391"/>
    </location>
</feature>
<feature type="transmembrane region" description="Helical" evidence="2">
    <location>
        <begin position="483"/>
        <end position="503"/>
    </location>
</feature>
<dbReference type="Proteomes" id="UP000316770">
    <property type="component" value="Chromosome"/>
</dbReference>
<feature type="transmembrane region" description="Helical" evidence="2">
    <location>
        <begin position="1769"/>
        <end position="1789"/>
    </location>
</feature>
<feature type="transmembrane region" description="Helical" evidence="2">
    <location>
        <begin position="277"/>
        <end position="296"/>
    </location>
</feature>
<feature type="transmembrane region" description="Helical" evidence="2">
    <location>
        <begin position="308"/>
        <end position="329"/>
    </location>
</feature>
<feature type="transmembrane region" description="Helical" evidence="2">
    <location>
        <begin position="335"/>
        <end position="353"/>
    </location>
</feature>
<feature type="compositionally biased region" description="Basic and acidic residues" evidence="1">
    <location>
        <begin position="137"/>
        <end position="147"/>
    </location>
</feature>
<name>A0A518IMW2_9BACT</name>
<feature type="transmembrane region" description="Helical" evidence="2">
    <location>
        <begin position="1929"/>
        <end position="1950"/>
    </location>
</feature>
<protein>
    <submittedName>
        <fullName evidence="3">Uncharacterized protein</fullName>
    </submittedName>
</protein>
<keyword evidence="4" id="KW-1185">Reference proteome</keyword>
<feature type="transmembrane region" description="Helical" evidence="2">
    <location>
        <begin position="1852"/>
        <end position="1872"/>
    </location>
</feature>